<evidence type="ECO:0000256" key="6">
    <source>
        <dbReference type="ARBA" id="ARBA00022840"/>
    </source>
</evidence>
<keyword evidence="14" id="KW-1185">Reference proteome</keyword>
<evidence type="ECO:0000256" key="4">
    <source>
        <dbReference type="ARBA" id="ARBA00022741"/>
    </source>
</evidence>
<dbReference type="PROSITE" id="PS50011">
    <property type="entry name" value="PROTEIN_KINASE_DOM"/>
    <property type="match status" value="2"/>
</dbReference>
<feature type="binding site" evidence="11">
    <location>
        <position position="392"/>
    </location>
    <ligand>
        <name>ATP</name>
        <dbReference type="ChEBI" id="CHEBI:30616"/>
    </ligand>
</feature>
<reference evidence="13" key="1">
    <citation type="submission" date="2020-11" db="EMBL/GenBank/DDBJ databases">
        <authorList>
            <person name="Tran Van P."/>
        </authorList>
    </citation>
    <scope>NUCLEOTIDE SEQUENCE</scope>
</reference>
<dbReference type="PANTHER" id="PTHR11042">
    <property type="entry name" value="EUKARYOTIC TRANSLATION INITIATION FACTOR 2-ALPHA KINASE EIF2-ALPHA KINASE -RELATED"/>
    <property type="match status" value="1"/>
</dbReference>
<feature type="domain" description="Protein kinase" evidence="12">
    <location>
        <begin position="363"/>
        <end position="510"/>
    </location>
</feature>
<gene>
    <name evidence="13" type="ORF">OSB1V03_LOCUS10893</name>
</gene>
<evidence type="ECO:0000256" key="11">
    <source>
        <dbReference type="PROSITE-ProRule" id="PRU10141"/>
    </source>
</evidence>
<dbReference type="PROSITE" id="PS00108">
    <property type="entry name" value="PROTEIN_KINASE_ST"/>
    <property type="match status" value="2"/>
</dbReference>
<dbReference type="InterPro" id="IPR017441">
    <property type="entry name" value="Protein_kinase_ATP_BS"/>
</dbReference>
<evidence type="ECO:0000256" key="7">
    <source>
        <dbReference type="ARBA" id="ARBA00023193"/>
    </source>
</evidence>
<comment type="catalytic activity">
    <reaction evidence="9">
        <text>L-threonyl-[protein] + ATP = O-phospho-L-threonyl-[protein] + ADP + H(+)</text>
        <dbReference type="Rhea" id="RHEA:46608"/>
        <dbReference type="Rhea" id="RHEA-COMP:11060"/>
        <dbReference type="Rhea" id="RHEA-COMP:11605"/>
        <dbReference type="ChEBI" id="CHEBI:15378"/>
        <dbReference type="ChEBI" id="CHEBI:30013"/>
        <dbReference type="ChEBI" id="CHEBI:30616"/>
        <dbReference type="ChEBI" id="CHEBI:61977"/>
        <dbReference type="ChEBI" id="CHEBI:456216"/>
        <dbReference type="EC" id="2.7.11.1"/>
    </reaction>
    <physiologicalReaction direction="left-to-right" evidence="9">
        <dbReference type="Rhea" id="RHEA:46609"/>
    </physiologicalReaction>
</comment>
<dbReference type="InterPro" id="IPR011009">
    <property type="entry name" value="Kinase-like_dom_sf"/>
</dbReference>
<evidence type="ECO:0000256" key="1">
    <source>
        <dbReference type="ARBA" id="ARBA00012513"/>
    </source>
</evidence>
<dbReference type="Gene3D" id="1.10.510.10">
    <property type="entry name" value="Transferase(Phosphotransferase) domain 1"/>
    <property type="match status" value="2"/>
</dbReference>
<dbReference type="SMART" id="SM00220">
    <property type="entry name" value="S_TKc"/>
    <property type="match status" value="1"/>
</dbReference>
<comment type="catalytic activity">
    <reaction evidence="10">
        <text>L-seryl-[protein] + ATP = O-phospho-L-seryl-[protein] + ADP + H(+)</text>
        <dbReference type="Rhea" id="RHEA:17989"/>
        <dbReference type="Rhea" id="RHEA-COMP:9863"/>
        <dbReference type="Rhea" id="RHEA-COMP:11604"/>
        <dbReference type="ChEBI" id="CHEBI:15378"/>
        <dbReference type="ChEBI" id="CHEBI:29999"/>
        <dbReference type="ChEBI" id="CHEBI:30616"/>
        <dbReference type="ChEBI" id="CHEBI:83421"/>
        <dbReference type="ChEBI" id="CHEBI:456216"/>
        <dbReference type="EC" id="2.7.11.1"/>
    </reaction>
    <physiologicalReaction direction="left-to-right" evidence="10">
        <dbReference type="Rhea" id="RHEA:17990"/>
    </physiologicalReaction>
</comment>
<dbReference type="GO" id="GO:0005524">
    <property type="term" value="F:ATP binding"/>
    <property type="evidence" value="ECO:0007669"/>
    <property type="project" value="UniProtKB-UniRule"/>
</dbReference>
<dbReference type="GO" id="GO:0004694">
    <property type="term" value="F:eukaryotic translation initiation factor 2alpha kinase activity"/>
    <property type="evidence" value="ECO:0007669"/>
    <property type="project" value="TreeGrafter"/>
</dbReference>
<evidence type="ECO:0000256" key="2">
    <source>
        <dbReference type="ARBA" id="ARBA00022527"/>
    </source>
</evidence>
<feature type="binding site" evidence="11">
    <location>
        <position position="85"/>
    </location>
    <ligand>
        <name>ATP</name>
        <dbReference type="ChEBI" id="CHEBI:30616"/>
    </ligand>
</feature>
<feature type="domain" description="Protein kinase" evidence="12">
    <location>
        <begin position="56"/>
        <end position="317"/>
    </location>
</feature>
<dbReference type="GO" id="GO:0005737">
    <property type="term" value="C:cytoplasm"/>
    <property type="evidence" value="ECO:0007669"/>
    <property type="project" value="TreeGrafter"/>
</dbReference>
<dbReference type="GO" id="GO:0017148">
    <property type="term" value="P:negative regulation of translation"/>
    <property type="evidence" value="ECO:0007669"/>
    <property type="project" value="UniProtKB-KW"/>
</dbReference>
<evidence type="ECO:0000313" key="13">
    <source>
        <dbReference type="EMBL" id="CAD7630480.1"/>
    </source>
</evidence>
<protein>
    <recommendedName>
        <fullName evidence="1">non-specific serine/threonine protein kinase</fullName>
        <ecNumber evidence="1">2.7.11.1</ecNumber>
    </recommendedName>
</protein>
<comment type="similarity">
    <text evidence="8">Belongs to the protein kinase superfamily. Ser/Thr protein kinase family. GCN2 subfamily.</text>
</comment>
<evidence type="ECO:0000313" key="14">
    <source>
        <dbReference type="Proteomes" id="UP000759131"/>
    </source>
</evidence>
<feature type="non-terminal residue" evidence="13">
    <location>
        <position position="510"/>
    </location>
</feature>
<dbReference type="AlphaFoldDB" id="A0A7R9KW10"/>
<dbReference type="Gene3D" id="3.30.200.20">
    <property type="entry name" value="Phosphorylase Kinase, domain 1"/>
    <property type="match status" value="2"/>
</dbReference>
<name>A0A7R9KW10_9ACAR</name>
<dbReference type="PANTHER" id="PTHR11042:SF160">
    <property type="entry name" value="EUKARYOTIC TRANSLATION INITIATION FACTOR 2-ALPHA KINASE 1"/>
    <property type="match status" value="1"/>
</dbReference>
<keyword evidence="4 11" id="KW-0547">Nucleotide-binding</keyword>
<evidence type="ECO:0000256" key="9">
    <source>
        <dbReference type="ARBA" id="ARBA00048659"/>
    </source>
</evidence>
<dbReference type="OrthoDB" id="5337378at2759"/>
<evidence type="ECO:0000256" key="8">
    <source>
        <dbReference type="ARBA" id="ARBA00037982"/>
    </source>
</evidence>
<dbReference type="InterPro" id="IPR000719">
    <property type="entry name" value="Prot_kinase_dom"/>
</dbReference>
<keyword evidence="7" id="KW-0652">Protein synthesis inhibitor</keyword>
<dbReference type="InterPro" id="IPR050339">
    <property type="entry name" value="CC_SR_Kinase"/>
</dbReference>
<organism evidence="13">
    <name type="scientific">Medioppia subpectinata</name>
    <dbReference type="NCBI Taxonomy" id="1979941"/>
    <lineage>
        <taxon>Eukaryota</taxon>
        <taxon>Metazoa</taxon>
        <taxon>Ecdysozoa</taxon>
        <taxon>Arthropoda</taxon>
        <taxon>Chelicerata</taxon>
        <taxon>Arachnida</taxon>
        <taxon>Acari</taxon>
        <taxon>Acariformes</taxon>
        <taxon>Sarcoptiformes</taxon>
        <taxon>Oribatida</taxon>
        <taxon>Brachypylina</taxon>
        <taxon>Oppioidea</taxon>
        <taxon>Oppiidae</taxon>
        <taxon>Medioppia</taxon>
    </lineage>
</organism>
<dbReference type="InterPro" id="IPR008271">
    <property type="entry name" value="Ser/Thr_kinase_AS"/>
</dbReference>
<keyword evidence="3" id="KW-0808">Transferase</keyword>
<evidence type="ECO:0000259" key="12">
    <source>
        <dbReference type="PROSITE" id="PS50011"/>
    </source>
</evidence>
<dbReference type="SUPFAM" id="SSF56112">
    <property type="entry name" value="Protein kinase-like (PK-like)"/>
    <property type="match status" value="2"/>
</dbReference>
<evidence type="ECO:0000256" key="3">
    <source>
        <dbReference type="ARBA" id="ARBA00022679"/>
    </source>
</evidence>
<keyword evidence="6 11" id="KW-0067">ATP-binding</keyword>
<dbReference type="Proteomes" id="UP000759131">
    <property type="component" value="Unassembled WGS sequence"/>
</dbReference>
<dbReference type="EMBL" id="OC862728">
    <property type="protein sequence ID" value="CAD7630480.1"/>
    <property type="molecule type" value="Genomic_DNA"/>
</dbReference>
<dbReference type="PROSITE" id="PS00107">
    <property type="entry name" value="PROTEIN_KINASE_ATP"/>
    <property type="match status" value="2"/>
</dbReference>
<evidence type="ECO:0000256" key="10">
    <source>
        <dbReference type="ARBA" id="ARBA00048977"/>
    </source>
</evidence>
<dbReference type="EMBL" id="CAJPIZ010008153">
    <property type="protein sequence ID" value="CAG2110910.1"/>
    <property type="molecule type" value="Genomic_DNA"/>
</dbReference>
<dbReference type="GO" id="GO:0005634">
    <property type="term" value="C:nucleus"/>
    <property type="evidence" value="ECO:0007669"/>
    <property type="project" value="TreeGrafter"/>
</dbReference>
<dbReference type="Pfam" id="PF00069">
    <property type="entry name" value="Pkinase"/>
    <property type="match status" value="2"/>
</dbReference>
<sequence length="510" mass="60044">MKNFIDFYANEYEITYNTIDLIEIQEKIMSSQNKCKNKNDFDSNDISSDGNYKRQFIEMSAIGSGGFGTVFKVKHRLDDKMYAIKRVQFEDFSEEKRLTVLNEAKSLAKLDSDFVVKYYHSWLESNHLFIQMEFCSQNLKTILENKAIVFERQPEDQMNNVFEYFISCEIFKELLECVQYLHESKPPVIHRDLKPDNILIDSNINSNRILKLCDFGLAKESNTNGQTFSNTVVGTSRYMAPEVFSGKYNHKSDIYSLNIIGGQFSQSFNENESLKSCKLCIYETLLAMMSTPFWRQRPECRQVLAKYNEWSIDKTFIKDHKEFNSERDRFGKSLRSSKYPTKIRANDCDLSDNSSDDIYKRQFIEISTIGSGGFGTVFQVKHRLDDKMYAIKRVQFGEKRFRILNEVKMLSKMDSDFVVKYYHSWLDSNHLFIQMEFCSQNLKTILENKAIVFERQPEDQMNSVFEYFISCEIFRELLECVQYLHELVPPVIHRDLKPDNILIDPNFRSN</sequence>
<evidence type="ECO:0000256" key="5">
    <source>
        <dbReference type="ARBA" id="ARBA00022777"/>
    </source>
</evidence>
<keyword evidence="5" id="KW-0418">Kinase</keyword>
<accession>A0A7R9KW10</accession>
<keyword evidence="2" id="KW-0723">Serine/threonine-protein kinase</keyword>
<proteinExistence type="inferred from homology"/>
<dbReference type="EC" id="2.7.11.1" evidence="1"/>